<protein>
    <submittedName>
        <fullName evidence="1">Uncharacterized protein</fullName>
    </submittedName>
</protein>
<proteinExistence type="predicted"/>
<evidence type="ECO:0000313" key="1">
    <source>
        <dbReference type="EMBL" id="KAK2081911.1"/>
    </source>
</evidence>
<reference evidence="1 2" key="1">
    <citation type="submission" date="2023-05" db="EMBL/GenBank/DDBJ databases">
        <title>B98-5 Cell Line De Novo Hybrid Assembly: An Optical Mapping Approach.</title>
        <authorList>
            <person name="Kananen K."/>
            <person name="Auerbach J.A."/>
            <person name="Kautto E."/>
            <person name="Blachly J.S."/>
        </authorList>
    </citation>
    <scope>NUCLEOTIDE SEQUENCE [LARGE SCALE GENOMIC DNA]</scope>
    <source>
        <strain evidence="1">B95-8</strain>
        <tissue evidence="1">Cell line</tissue>
    </source>
</reference>
<feature type="non-terminal residue" evidence="1">
    <location>
        <position position="1"/>
    </location>
</feature>
<evidence type="ECO:0000313" key="2">
    <source>
        <dbReference type="Proteomes" id="UP001266305"/>
    </source>
</evidence>
<keyword evidence="2" id="KW-1185">Reference proteome</keyword>
<name>A0ABQ9TB22_SAGOE</name>
<dbReference type="Proteomes" id="UP001266305">
    <property type="component" value="Unassembled WGS sequence"/>
</dbReference>
<organism evidence="1 2">
    <name type="scientific">Saguinus oedipus</name>
    <name type="common">Cotton-top tamarin</name>
    <name type="synonym">Oedipomidas oedipus</name>
    <dbReference type="NCBI Taxonomy" id="9490"/>
    <lineage>
        <taxon>Eukaryota</taxon>
        <taxon>Metazoa</taxon>
        <taxon>Chordata</taxon>
        <taxon>Craniata</taxon>
        <taxon>Vertebrata</taxon>
        <taxon>Euteleostomi</taxon>
        <taxon>Mammalia</taxon>
        <taxon>Eutheria</taxon>
        <taxon>Euarchontoglires</taxon>
        <taxon>Primates</taxon>
        <taxon>Haplorrhini</taxon>
        <taxon>Platyrrhini</taxon>
        <taxon>Cebidae</taxon>
        <taxon>Callitrichinae</taxon>
        <taxon>Saguinus</taxon>
    </lineage>
</organism>
<dbReference type="EMBL" id="JASSZA010000049">
    <property type="protein sequence ID" value="KAK2081911.1"/>
    <property type="molecule type" value="Genomic_DNA"/>
</dbReference>
<gene>
    <name evidence="1" type="ORF">P7K49_040048</name>
</gene>
<comment type="caution">
    <text evidence="1">The sequence shown here is derived from an EMBL/GenBank/DDBJ whole genome shotgun (WGS) entry which is preliminary data.</text>
</comment>
<sequence length="297" mass="30576">FAVLPATVPVLGCSHLSESYPSLAKKPSTRAKQQRTCLPVKDSAGASVRSMNLAFAGLPAAVPVLGCSRLSESYPSLANQPSIWGAHRQRTCLPVKDAAGASAPSTNLAFAGLPAAVPVLGCPHLSESYPSLANQPSIWGAYKQLTCLPVKDAAGASAPSTNLAFAGLLTAVPLRLLSSFRESYPSLANQPSIWGAHWQLACLPVKDTAGASALSTNLAFAGLPVAVPVLGCSRLSESYPSLAKQPSTSGVNRQFTCLPVKDAAGASVHSMNLAFAGLPAAVCLRLLSSFTVLPIFG</sequence>
<accession>A0ABQ9TB22</accession>